<proteinExistence type="predicted"/>
<gene>
    <name evidence="1" type="ORF">A3A78_00735</name>
</gene>
<sequence>MINKISIVEKVHRTNNFFVERILPDIGTIHVLKGEKVEPFTKMGEAKVSYFFEKIDPSFTLIREVNSYIEKGVCIGFKKKGHFKIARLYAPYSGFIRAVGDGSFIFEQDKEVFPLLSGAWGEVFDIVENKSVLILGSATIVYCAVSTPFEAEGELVVLPNPTELLEDPYFNKFTKDIAGKIIYSGYFIKLENLKKAINLGVRGIIAGGVDKRSFDYAQKNGFVLASLNGYGRIPTPDSIFAFLSSVSNRYIFIRGEKGEILIPGGEKFDTKMADRSKDYFTEIKNGMIVQVLDRPYFGWMGVVKSVEGDKVEVVLDNAVETVAVKSTNLLALLF</sequence>
<dbReference type="AlphaFoldDB" id="A0A1F4VES4"/>
<comment type="caution">
    <text evidence="1">The sequence shown here is derived from an EMBL/GenBank/DDBJ whole genome shotgun (WGS) entry which is preliminary data.</text>
</comment>
<accession>A0A1F4VES4</accession>
<reference evidence="1 2" key="1">
    <citation type="journal article" date="2016" name="Nat. Commun.">
        <title>Thousands of microbial genomes shed light on interconnected biogeochemical processes in an aquifer system.</title>
        <authorList>
            <person name="Anantharaman K."/>
            <person name="Brown C.T."/>
            <person name="Hug L.A."/>
            <person name="Sharon I."/>
            <person name="Castelle C.J."/>
            <person name="Probst A.J."/>
            <person name="Thomas B.C."/>
            <person name="Singh A."/>
            <person name="Wilkins M.J."/>
            <person name="Karaoz U."/>
            <person name="Brodie E.L."/>
            <person name="Williams K.H."/>
            <person name="Hubbard S.S."/>
            <person name="Banfield J.F."/>
        </authorList>
    </citation>
    <scope>NUCLEOTIDE SEQUENCE [LARGE SCALE GENOMIC DNA]</scope>
</reference>
<protein>
    <recommendedName>
        <fullName evidence="3">KOW domain-containing protein</fullName>
    </recommendedName>
</protein>
<evidence type="ECO:0008006" key="3">
    <source>
        <dbReference type="Google" id="ProtNLM"/>
    </source>
</evidence>
<name>A0A1F4VES4_UNCKA</name>
<evidence type="ECO:0000313" key="1">
    <source>
        <dbReference type="EMBL" id="OGC55468.1"/>
    </source>
</evidence>
<organism evidence="1 2">
    <name type="scientific">candidate division WWE3 bacterium RIFCSPLOWO2_01_FULL_41_18</name>
    <dbReference type="NCBI Taxonomy" id="1802625"/>
    <lineage>
        <taxon>Bacteria</taxon>
        <taxon>Katanobacteria</taxon>
    </lineage>
</organism>
<evidence type="ECO:0000313" key="2">
    <source>
        <dbReference type="Proteomes" id="UP000176504"/>
    </source>
</evidence>
<dbReference type="EMBL" id="MEVI01000002">
    <property type="protein sequence ID" value="OGC55468.1"/>
    <property type="molecule type" value="Genomic_DNA"/>
</dbReference>
<dbReference type="Proteomes" id="UP000176504">
    <property type="component" value="Unassembled WGS sequence"/>
</dbReference>